<organism evidence="1 2">
    <name type="scientific">Phytophthora fragariaefolia</name>
    <dbReference type="NCBI Taxonomy" id="1490495"/>
    <lineage>
        <taxon>Eukaryota</taxon>
        <taxon>Sar</taxon>
        <taxon>Stramenopiles</taxon>
        <taxon>Oomycota</taxon>
        <taxon>Peronosporomycetes</taxon>
        <taxon>Peronosporales</taxon>
        <taxon>Peronosporaceae</taxon>
        <taxon>Phytophthora</taxon>
    </lineage>
</organism>
<reference evidence="1" key="1">
    <citation type="submission" date="2023-04" db="EMBL/GenBank/DDBJ databases">
        <title>Phytophthora fragariaefolia NBRC 109709.</title>
        <authorList>
            <person name="Ichikawa N."/>
            <person name="Sato H."/>
            <person name="Tonouchi N."/>
        </authorList>
    </citation>
    <scope>NUCLEOTIDE SEQUENCE</scope>
    <source>
        <strain evidence="1">NBRC 109709</strain>
    </source>
</reference>
<dbReference type="AlphaFoldDB" id="A0A9W6Y6R4"/>
<protein>
    <submittedName>
        <fullName evidence="1">Unnamed protein product</fullName>
    </submittedName>
</protein>
<comment type="caution">
    <text evidence="1">The sequence shown here is derived from an EMBL/GenBank/DDBJ whole genome shotgun (WGS) entry which is preliminary data.</text>
</comment>
<dbReference type="Proteomes" id="UP001165121">
    <property type="component" value="Unassembled WGS sequence"/>
</dbReference>
<dbReference type="OrthoDB" id="126669at2759"/>
<evidence type="ECO:0000313" key="2">
    <source>
        <dbReference type="Proteomes" id="UP001165121"/>
    </source>
</evidence>
<evidence type="ECO:0000313" key="1">
    <source>
        <dbReference type="EMBL" id="GMF55088.1"/>
    </source>
</evidence>
<accession>A0A9W6Y6R4</accession>
<dbReference type="EMBL" id="BSXT01003653">
    <property type="protein sequence ID" value="GMF55088.1"/>
    <property type="molecule type" value="Genomic_DNA"/>
</dbReference>
<gene>
    <name evidence="1" type="ORF">Pfra01_002311000</name>
</gene>
<proteinExistence type="predicted"/>
<keyword evidence="2" id="KW-1185">Reference proteome</keyword>
<sequence>MSWRQYGILLKYAPGTANAIEQTTGFPDYTPNLAKTAELKAIRARWDPASFKVLWDQAPWDDMFHQRLKFLILQLADDLSARTKSDWWTSWNSCGPTPDFLVDWPLVFHRPPPG</sequence>
<name>A0A9W6Y6R4_9STRA</name>